<dbReference type="Proteomes" id="UP001331761">
    <property type="component" value="Unassembled WGS sequence"/>
</dbReference>
<sequence>SGNCLYHPPTPPYSCSPEYATNVNGAHNNSNSVSDKESKQKDLSSFGPIVDAKSPLLMAVRRGDHEKVREMISSKETFVDAVILYFFHVDENGLGPLHHAVANNDAKMLQLLINCGQLDLFEKNSAGQSPLLFAARIAHPGLECVSLLVSAIDIIRKRRHDDVLSKHFEDLHRD</sequence>
<dbReference type="EMBL" id="WIXE01006346">
    <property type="protein sequence ID" value="KAK5981383.1"/>
    <property type="molecule type" value="Genomic_DNA"/>
</dbReference>
<feature type="repeat" description="ANK" evidence="3">
    <location>
        <begin position="92"/>
        <end position="116"/>
    </location>
</feature>
<dbReference type="AlphaFoldDB" id="A0AAN8GBN5"/>
<evidence type="ECO:0000313" key="5">
    <source>
        <dbReference type="Proteomes" id="UP001331761"/>
    </source>
</evidence>
<dbReference type="PROSITE" id="PS50088">
    <property type="entry name" value="ANK_REPEAT"/>
    <property type="match status" value="1"/>
</dbReference>
<keyword evidence="2 3" id="KW-0040">ANK repeat</keyword>
<keyword evidence="1" id="KW-0677">Repeat</keyword>
<comment type="caution">
    <text evidence="4">The sequence shown here is derived from an EMBL/GenBank/DDBJ whole genome shotgun (WGS) entry which is preliminary data.</text>
</comment>
<dbReference type="PROSITE" id="PS50297">
    <property type="entry name" value="ANK_REP_REGION"/>
    <property type="match status" value="1"/>
</dbReference>
<proteinExistence type="predicted"/>
<dbReference type="SMART" id="SM00248">
    <property type="entry name" value="ANK"/>
    <property type="match status" value="3"/>
</dbReference>
<dbReference type="InterPro" id="IPR036770">
    <property type="entry name" value="Ankyrin_rpt-contain_sf"/>
</dbReference>
<protein>
    <submittedName>
        <fullName evidence="4">Ankyrin repeat protein</fullName>
    </submittedName>
</protein>
<evidence type="ECO:0000313" key="4">
    <source>
        <dbReference type="EMBL" id="KAK5981383.1"/>
    </source>
</evidence>
<dbReference type="SUPFAM" id="SSF48403">
    <property type="entry name" value="Ankyrin repeat"/>
    <property type="match status" value="1"/>
</dbReference>
<evidence type="ECO:0000256" key="2">
    <source>
        <dbReference type="ARBA" id="ARBA00023043"/>
    </source>
</evidence>
<reference evidence="4 5" key="1">
    <citation type="submission" date="2019-10" db="EMBL/GenBank/DDBJ databases">
        <title>Assembly and Annotation for the nematode Trichostrongylus colubriformis.</title>
        <authorList>
            <person name="Martin J."/>
        </authorList>
    </citation>
    <scope>NUCLEOTIDE SEQUENCE [LARGE SCALE GENOMIC DNA]</scope>
    <source>
        <strain evidence="4">G859</strain>
        <tissue evidence="4">Whole worm</tissue>
    </source>
</reference>
<dbReference type="Pfam" id="PF12796">
    <property type="entry name" value="Ank_2"/>
    <property type="match status" value="1"/>
</dbReference>
<feature type="non-terminal residue" evidence="4">
    <location>
        <position position="1"/>
    </location>
</feature>
<evidence type="ECO:0000256" key="3">
    <source>
        <dbReference type="PROSITE-ProRule" id="PRU00023"/>
    </source>
</evidence>
<organism evidence="4 5">
    <name type="scientific">Trichostrongylus colubriformis</name>
    <name type="common">Black scour worm</name>
    <dbReference type="NCBI Taxonomy" id="6319"/>
    <lineage>
        <taxon>Eukaryota</taxon>
        <taxon>Metazoa</taxon>
        <taxon>Ecdysozoa</taxon>
        <taxon>Nematoda</taxon>
        <taxon>Chromadorea</taxon>
        <taxon>Rhabditida</taxon>
        <taxon>Rhabditina</taxon>
        <taxon>Rhabditomorpha</taxon>
        <taxon>Strongyloidea</taxon>
        <taxon>Trichostrongylidae</taxon>
        <taxon>Trichostrongylus</taxon>
    </lineage>
</organism>
<feature type="non-terminal residue" evidence="4">
    <location>
        <position position="174"/>
    </location>
</feature>
<dbReference type="InterPro" id="IPR050745">
    <property type="entry name" value="Multifunctional_regulatory"/>
</dbReference>
<dbReference type="PANTHER" id="PTHR24189">
    <property type="entry name" value="MYOTROPHIN"/>
    <property type="match status" value="1"/>
</dbReference>
<accession>A0AAN8GBN5</accession>
<evidence type="ECO:0000256" key="1">
    <source>
        <dbReference type="ARBA" id="ARBA00022737"/>
    </source>
</evidence>
<dbReference type="InterPro" id="IPR002110">
    <property type="entry name" value="Ankyrin_rpt"/>
</dbReference>
<keyword evidence="5" id="KW-1185">Reference proteome</keyword>
<gene>
    <name evidence="4" type="ORF">GCK32_017690</name>
</gene>
<name>A0AAN8GBN5_TRICO</name>
<dbReference type="Gene3D" id="1.25.40.20">
    <property type="entry name" value="Ankyrin repeat-containing domain"/>
    <property type="match status" value="1"/>
</dbReference>
<dbReference type="PANTHER" id="PTHR24189:SF50">
    <property type="entry name" value="ANKYRIN REPEAT AND SOCS BOX PROTEIN 2"/>
    <property type="match status" value="1"/>
</dbReference>